<dbReference type="Pfam" id="PF18701">
    <property type="entry name" value="DUF5641"/>
    <property type="match status" value="1"/>
</dbReference>
<feature type="domain" description="DUF5641" evidence="1">
    <location>
        <begin position="469"/>
        <end position="555"/>
    </location>
</feature>
<dbReference type="VEuPathDB" id="VectorBase:AARA21_006829"/>
<dbReference type="EnsemblMetazoa" id="AARA006868-RA">
    <property type="protein sequence ID" value="AARA006868-PA"/>
    <property type="gene ID" value="AARA006868"/>
</dbReference>
<dbReference type="Proteomes" id="UP000075840">
    <property type="component" value="Unassembled WGS sequence"/>
</dbReference>
<sequence>MDLESSSAEKVLGMWWETTKDAFTFRLNIKHDESLLSGARIPTKREVLRTLMLIYDPLGLIGNFLMFIKILLQEIWRSGYSWDQPIDAGCAERWRKWIHVLPTIQSVMVPRCYRLSTSAATPNIQLHVFCDASEYGMAAVAYFRFEEDNVIECALIGSKTRVAPLKFLSIPRLELQAAVIGARLATSIAASHRLKIGQRVFWTDSRNVISWLKSDHRKYNPFVAFRVSELLEKTDVNEWRWLSTKTNVADEGTKWQKIPDMSPSSRWFRGPSFIWKSEDEWPAENLVSKGISEELRRCVLHHVVTQPTITFARFSRWTRLVRSIGYVVRFINNARHRISGLPPTRGPLSQEELAASECFIIMQVQLEAFPDEMKSLNQRTELEEGLRRPLKKDSSLYKLSPELDEHGLIRMRGRLDKCSLADEALRRPIILPRRHHVTELILHAYHVKYRHCNHRTVVNEVRARYYIPRVLAEYNRRWVADYLPTLTRRSKWFQPVRPIKEGDIVLIVDANLPRNSWPKGRVLAVKISGDGQVRRATVQTANGILERPAVKLAVLDVRSENDERTVISAKDCEG</sequence>
<dbReference type="PANTHER" id="PTHR47331">
    <property type="entry name" value="PHD-TYPE DOMAIN-CONTAINING PROTEIN"/>
    <property type="match status" value="1"/>
</dbReference>
<evidence type="ECO:0000313" key="3">
    <source>
        <dbReference type="Proteomes" id="UP000075840"/>
    </source>
</evidence>
<dbReference type="InterPro" id="IPR040676">
    <property type="entry name" value="DUF5641"/>
</dbReference>
<keyword evidence="3" id="KW-1185">Reference proteome</keyword>
<organism evidence="2 3">
    <name type="scientific">Anopheles arabiensis</name>
    <name type="common">Mosquito</name>
    <dbReference type="NCBI Taxonomy" id="7173"/>
    <lineage>
        <taxon>Eukaryota</taxon>
        <taxon>Metazoa</taxon>
        <taxon>Ecdysozoa</taxon>
        <taxon>Arthropoda</taxon>
        <taxon>Hexapoda</taxon>
        <taxon>Insecta</taxon>
        <taxon>Pterygota</taxon>
        <taxon>Neoptera</taxon>
        <taxon>Endopterygota</taxon>
        <taxon>Diptera</taxon>
        <taxon>Nematocera</taxon>
        <taxon>Culicoidea</taxon>
        <taxon>Culicidae</taxon>
        <taxon>Anophelinae</taxon>
        <taxon>Anopheles</taxon>
    </lineage>
</organism>
<dbReference type="VEuPathDB" id="VectorBase:AARA006868"/>
<name>A0A182HZZ0_ANOAR</name>
<reference evidence="2" key="1">
    <citation type="submission" date="2022-08" db="UniProtKB">
        <authorList>
            <consortium name="EnsemblMetazoa"/>
        </authorList>
    </citation>
    <scope>IDENTIFICATION</scope>
    <source>
        <strain evidence="2">Dongola</strain>
    </source>
</reference>
<accession>A0A182HZZ0</accession>
<dbReference type="Pfam" id="PF05380">
    <property type="entry name" value="Peptidase_A17"/>
    <property type="match status" value="1"/>
</dbReference>
<dbReference type="EMBL" id="APCN01002024">
    <property type="status" value="NOT_ANNOTATED_CDS"/>
    <property type="molecule type" value="Genomic_DNA"/>
</dbReference>
<evidence type="ECO:0000259" key="1">
    <source>
        <dbReference type="Pfam" id="PF18701"/>
    </source>
</evidence>
<protein>
    <recommendedName>
        <fullName evidence="1">DUF5641 domain-containing protein</fullName>
    </recommendedName>
</protein>
<dbReference type="VEuPathDB" id="VectorBase:AARA21_012965"/>
<proteinExistence type="predicted"/>
<dbReference type="InterPro" id="IPR008042">
    <property type="entry name" value="Retrotrans_Pao"/>
</dbReference>
<dbReference type="AlphaFoldDB" id="A0A182HZZ0"/>
<evidence type="ECO:0000313" key="2">
    <source>
        <dbReference type="EnsemblMetazoa" id="AARA006868-PA"/>
    </source>
</evidence>